<proteinExistence type="predicted"/>
<reference evidence="1 2" key="1">
    <citation type="submission" date="2019-12" db="EMBL/GenBank/DDBJ databases">
        <title>complete genome sequences of Pseudomonas putida str. WP8-W18-CRE-01 isolated from wastewater treatment plant effluent.</title>
        <authorList>
            <person name="Sekizuka T."/>
            <person name="Itokawa K."/>
            <person name="Yatsu K."/>
            <person name="Inamine Y."/>
            <person name="Kuroda M."/>
        </authorList>
    </citation>
    <scope>NUCLEOTIDE SEQUENCE [LARGE SCALE GENOMIC DNA]</scope>
    <source>
        <strain evidence="1 2">WP8-W18-CRE-01</strain>
    </source>
</reference>
<dbReference type="RefSeq" id="WP_182816140.1">
    <property type="nucleotide sequence ID" value="NZ_AP022227.1"/>
</dbReference>
<accession>A0A6S5TDR9</accession>
<organism evidence="1 2">
    <name type="scientific">Pseudomonas putida</name>
    <name type="common">Arthrobacter siderocapsulatus</name>
    <dbReference type="NCBI Taxonomy" id="303"/>
    <lineage>
        <taxon>Bacteria</taxon>
        <taxon>Pseudomonadati</taxon>
        <taxon>Pseudomonadota</taxon>
        <taxon>Gammaproteobacteria</taxon>
        <taxon>Pseudomonadales</taxon>
        <taxon>Pseudomonadaceae</taxon>
        <taxon>Pseudomonas</taxon>
    </lineage>
</organism>
<name>A0A6S5TDR9_PSEPU</name>
<dbReference type="EMBL" id="AP022227">
    <property type="protein sequence ID" value="BBT41461.1"/>
    <property type="molecule type" value="Genomic_DNA"/>
</dbReference>
<dbReference type="Proteomes" id="UP000515680">
    <property type="component" value="Chromosome"/>
</dbReference>
<gene>
    <name evidence="1" type="ORF">WP8W18C01_38020</name>
</gene>
<dbReference type="AlphaFoldDB" id="A0A6S5TDR9"/>
<sequence>MKVSQVIRRLNCLSVAEPKTAFSSARASFTPRFSFDEKVESDLEAWGDISKYGLCLVHALGISSFGGELFQRRAQDVLRGWDVISTSMIARNRIRRQAQAHNLPNRILRQIDSCNCLYANLGLILKVPPQNILGTHEYDVFFPTHAPAAHYEFASRILARRTAKGKLFNEDLFTKIESPAEILKKTITPSAVYNEILVVTRPNVRVHFSATEEVRVQGIIYSQHGNAFIRDKRRDQFMLDRLCQVNPDLAVEYI</sequence>
<evidence type="ECO:0000313" key="2">
    <source>
        <dbReference type="Proteomes" id="UP000515680"/>
    </source>
</evidence>
<evidence type="ECO:0000313" key="1">
    <source>
        <dbReference type="EMBL" id="BBT41461.1"/>
    </source>
</evidence>
<protein>
    <submittedName>
        <fullName evidence="1">Uncharacterized protein</fullName>
    </submittedName>
</protein>